<dbReference type="Pfam" id="PF13007">
    <property type="entry name" value="LZ_Tnp_IS66"/>
    <property type="match status" value="1"/>
</dbReference>
<dbReference type="RefSeq" id="WP_380723295.1">
    <property type="nucleotide sequence ID" value="NZ_JBHSGI010000044.1"/>
</dbReference>
<sequence length="537" mass="59779">MSDDTAILSDDPAVLKAMIAALQAENARMSATLQAHEQLVQALRLRIAKLQKQAFGKSSEKIEREIAQLELALEDLLVAVAEQRDRAIEGDEPAATDAPVAEAKPRRRPRVSDATPRERRELDPGTCCPDCGGDLRVVGEDVSELLDLVAAQMKVIQIARLKKSCRRCEKMVQPAAPSRPISGSMAGPGLLAQILVSKFDDHLPLYRQHEIYARMGADIPDSTLLDWCGRAMKVLAPVIERIEAEVMAAPVLHADDTPIRVLDRSRRDRGLGKGVKQGRVWAYVSDQRPWAGTAPPGVVYRFSPDRKGEHPQRHLQASRGILQADAYAGFNPLYEQRADGSSQFREAACWAHLRRDFHDVWETTKSEIAREALDRIGKIYDVEREIAGQSAELRQAARLAHSRPMVDAFKAWAEAQLLRIPGKSDLAKAIRYGLSRWPSFELFLDDGRVGIDNNPAERAMRPIGIGRKNWLFAGSDSGGETLARAMTLIETAKMNGLDPQAWLADILDRIHDHKINRLDELLPWLWQTKRQPGSEAA</sequence>
<feature type="domain" description="Transposase IS66 central" evidence="3">
    <location>
        <begin position="184"/>
        <end position="480"/>
    </location>
</feature>
<feature type="coiled-coil region" evidence="1">
    <location>
        <begin position="19"/>
        <end position="86"/>
    </location>
</feature>
<keyword evidence="8" id="KW-1185">Reference proteome</keyword>
<comment type="caution">
    <text evidence="7">The sequence shown here is derived from an EMBL/GenBank/DDBJ whole genome shotgun (WGS) entry which is preliminary data.</text>
</comment>
<dbReference type="Pfam" id="PF03050">
    <property type="entry name" value="DDE_Tnp_IS66"/>
    <property type="match status" value="1"/>
</dbReference>
<protein>
    <submittedName>
        <fullName evidence="7">IS66 family transposase</fullName>
    </submittedName>
</protein>
<feature type="domain" description="Transposase IS66 C-terminal" evidence="6">
    <location>
        <begin position="487"/>
        <end position="524"/>
    </location>
</feature>
<dbReference type="NCBIfam" id="NF033517">
    <property type="entry name" value="transpos_IS66"/>
    <property type="match status" value="1"/>
</dbReference>
<evidence type="ECO:0000259" key="5">
    <source>
        <dbReference type="Pfam" id="PF13007"/>
    </source>
</evidence>
<dbReference type="InterPro" id="IPR024474">
    <property type="entry name" value="Znf_dom_IS66"/>
</dbReference>
<dbReference type="EMBL" id="JBHSGI010000044">
    <property type="protein sequence ID" value="MFC4672063.1"/>
    <property type="molecule type" value="Genomic_DNA"/>
</dbReference>
<feature type="region of interest" description="Disordered" evidence="2">
    <location>
        <begin position="88"/>
        <end position="125"/>
    </location>
</feature>
<dbReference type="Pfam" id="PF13005">
    <property type="entry name" value="zf-IS66"/>
    <property type="match status" value="1"/>
</dbReference>
<evidence type="ECO:0000256" key="2">
    <source>
        <dbReference type="SAM" id="MobiDB-lite"/>
    </source>
</evidence>
<name>A0ABV9KPR8_9RHOB</name>
<evidence type="ECO:0000313" key="7">
    <source>
        <dbReference type="EMBL" id="MFC4672063.1"/>
    </source>
</evidence>
<keyword evidence="1" id="KW-0175">Coiled coil</keyword>
<accession>A0ABV9KPR8</accession>
<dbReference type="InterPro" id="IPR052344">
    <property type="entry name" value="Transposase-related"/>
</dbReference>
<dbReference type="PANTHER" id="PTHR33678">
    <property type="entry name" value="BLL1576 PROTEIN"/>
    <property type="match status" value="1"/>
</dbReference>
<dbReference type="InterPro" id="IPR039552">
    <property type="entry name" value="IS66_C"/>
</dbReference>
<evidence type="ECO:0000313" key="8">
    <source>
        <dbReference type="Proteomes" id="UP001595973"/>
    </source>
</evidence>
<organism evidence="7 8">
    <name type="scientific">Seohaeicola nanhaiensis</name>
    <dbReference type="NCBI Taxonomy" id="1387282"/>
    <lineage>
        <taxon>Bacteria</taxon>
        <taxon>Pseudomonadati</taxon>
        <taxon>Pseudomonadota</taxon>
        <taxon>Alphaproteobacteria</taxon>
        <taxon>Rhodobacterales</taxon>
        <taxon>Roseobacteraceae</taxon>
        <taxon>Seohaeicola</taxon>
    </lineage>
</organism>
<evidence type="ECO:0000259" key="3">
    <source>
        <dbReference type="Pfam" id="PF03050"/>
    </source>
</evidence>
<gene>
    <name evidence="7" type="ORF">ACFO5X_26200</name>
</gene>
<evidence type="ECO:0000259" key="6">
    <source>
        <dbReference type="Pfam" id="PF13817"/>
    </source>
</evidence>
<dbReference type="InterPro" id="IPR024463">
    <property type="entry name" value="Transposase_TnpC_homeodom"/>
</dbReference>
<evidence type="ECO:0000256" key="1">
    <source>
        <dbReference type="SAM" id="Coils"/>
    </source>
</evidence>
<proteinExistence type="predicted"/>
<feature type="domain" description="Transposase IS66 zinc-finger binding" evidence="4">
    <location>
        <begin position="126"/>
        <end position="169"/>
    </location>
</feature>
<evidence type="ECO:0000259" key="4">
    <source>
        <dbReference type="Pfam" id="PF13005"/>
    </source>
</evidence>
<reference evidence="8" key="1">
    <citation type="journal article" date="2019" name="Int. J. Syst. Evol. Microbiol.">
        <title>The Global Catalogue of Microorganisms (GCM) 10K type strain sequencing project: providing services to taxonomists for standard genome sequencing and annotation.</title>
        <authorList>
            <consortium name="The Broad Institute Genomics Platform"/>
            <consortium name="The Broad Institute Genome Sequencing Center for Infectious Disease"/>
            <person name="Wu L."/>
            <person name="Ma J."/>
        </authorList>
    </citation>
    <scope>NUCLEOTIDE SEQUENCE [LARGE SCALE GENOMIC DNA]</scope>
    <source>
        <strain evidence="8">CGMCC 4.7283</strain>
    </source>
</reference>
<dbReference type="InterPro" id="IPR004291">
    <property type="entry name" value="Transposase_IS66_central"/>
</dbReference>
<dbReference type="Pfam" id="PF13817">
    <property type="entry name" value="DDE_Tnp_IS66_C"/>
    <property type="match status" value="1"/>
</dbReference>
<dbReference type="PANTHER" id="PTHR33678:SF1">
    <property type="entry name" value="BLL1576 PROTEIN"/>
    <property type="match status" value="1"/>
</dbReference>
<feature type="domain" description="Transposase TnpC homeodomain" evidence="5">
    <location>
        <begin position="43"/>
        <end position="119"/>
    </location>
</feature>
<dbReference type="Proteomes" id="UP001595973">
    <property type="component" value="Unassembled WGS sequence"/>
</dbReference>